<evidence type="ECO:0000256" key="10">
    <source>
        <dbReference type="ARBA" id="ARBA00048793"/>
    </source>
</evidence>
<dbReference type="EMBL" id="JACEIO010000024">
    <property type="protein sequence ID" value="MBA4537621.1"/>
    <property type="molecule type" value="Genomic_DNA"/>
</dbReference>
<dbReference type="InterPro" id="IPR036291">
    <property type="entry name" value="NAD(P)-bd_dom_sf"/>
</dbReference>
<evidence type="ECO:0000313" key="17">
    <source>
        <dbReference type="Proteomes" id="UP000570010"/>
    </source>
</evidence>
<evidence type="ECO:0000259" key="12">
    <source>
        <dbReference type="Pfam" id="PF02558"/>
    </source>
</evidence>
<evidence type="ECO:0000313" key="14">
    <source>
        <dbReference type="EMBL" id="MBA4537621.1"/>
    </source>
</evidence>
<evidence type="ECO:0000256" key="9">
    <source>
        <dbReference type="ARBA" id="ARBA00032024"/>
    </source>
</evidence>
<dbReference type="InterPro" id="IPR050838">
    <property type="entry name" value="Ketopantoate_reductase"/>
</dbReference>
<evidence type="ECO:0000313" key="16">
    <source>
        <dbReference type="Proteomes" id="UP000472971"/>
    </source>
</evidence>
<comment type="similarity">
    <text evidence="3 11">Belongs to the ketopantoate reductase family.</text>
</comment>
<keyword evidence="16" id="KW-1185">Reference proteome</keyword>
<dbReference type="Pfam" id="PF08546">
    <property type="entry name" value="ApbA_C"/>
    <property type="match status" value="1"/>
</dbReference>
<dbReference type="GO" id="GO:0005737">
    <property type="term" value="C:cytoplasm"/>
    <property type="evidence" value="ECO:0007669"/>
    <property type="project" value="TreeGrafter"/>
</dbReference>
<evidence type="ECO:0000256" key="5">
    <source>
        <dbReference type="ARBA" id="ARBA00019465"/>
    </source>
</evidence>
<evidence type="ECO:0000256" key="11">
    <source>
        <dbReference type="RuleBase" id="RU362068"/>
    </source>
</evidence>
<dbReference type="InterPro" id="IPR013328">
    <property type="entry name" value="6PGD_dom2"/>
</dbReference>
<reference evidence="14 17" key="2">
    <citation type="submission" date="2020-07" db="EMBL/GenBank/DDBJ databases">
        <authorList>
            <person name="Feng H."/>
        </authorList>
    </citation>
    <scope>NUCLEOTIDE SEQUENCE [LARGE SCALE GENOMIC DNA]</scope>
    <source>
        <strain evidence="14">S-12</strain>
        <strain evidence="17">s-12</strain>
    </source>
</reference>
<name>A0A6B3VX71_9BACI</name>
<evidence type="ECO:0000256" key="3">
    <source>
        <dbReference type="ARBA" id="ARBA00007870"/>
    </source>
</evidence>
<comment type="function">
    <text evidence="1 11">Catalyzes the NADPH-dependent reduction of ketopantoate into pantoic acid.</text>
</comment>
<keyword evidence="8 11" id="KW-0560">Oxidoreductase</keyword>
<dbReference type="NCBIfam" id="TIGR00745">
    <property type="entry name" value="apbA_panE"/>
    <property type="match status" value="1"/>
</dbReference>
<comment type="caution">
    <text evidence="15">The sequence shown here is derived from an EMBL/GenBank/DDBJ whole genome shotgun (WGS) entry which is preliminary data.</text>
</comment>
<dbReference type="GO" id="GO:0008677">
    <property type="term" value="F:2-dehydropantoate 2-reductase activity"/>
    <property type="evidence" value="ECO:0007669"/>
    <property type="project" value="UniProtKB-EC"/>
</dbReference>
<keyword evidence="7 11" id="KW-0521">NADP</keyword>
<dbReference type="PANTHER" id="PTHR43765:SF2">
    <property type="entry name" value="2-DEHYDROPANTOATE 2-REDUCTASE"/>
    <property type="match status" value="1"/>
</dbReference>
<reference evidence="15 16" key="1">
    <citation type="submission" date="2020-02" db="EMBL/GenBank/DDBJ databases">
        <title>Bacillus aquiflavi sp. nov., isolated from yellow water of strong flavor Chinese baijiu in Yibin region of China.</title>
        <authorList>
            <person name="Xie J."/>
        </authorList>
    </citation>
    <scope>NUCLEOTIDE SEQUENCE [LARGE SCALE GENOMIC DNA]</scope>
    <source>
        <strain evidence="15 16">3H-10</strain>
    </source>
</reference>
<dbReference type="Proteomes" id="UP000570010">
    <property type="component" value="Unassembled WGS sequence"/>
</dbReference>
<dbReference type="GO" id="GO:0015940">
    <property type="term" value="P:pantothenate biosynthetic process"/>
    <property type="evidence" value="ECO:0007669"/>
    <property type="project" value="UniProtKB-UniPathway"/>
</dbReference>
<dbReference type="Proteomes" id="UP000472971">
    <property type="component" value="Unassembled WGS sequence"/>
</dbReference>
<feature type="domain" description="Ketopantoate reductase N-terminal" evidence="12">
    <location>
        <begin position="3"/>
        <end position="148"/>
    </location>
</feature>
<dbReference type="InterPro" id="IPR003710">
    <property type="entry name" value="ApbA"/>
</dbReference>
<dbReference type="AlphaFoldDB" id="A0A6B3VX71"/>
<dbReference type="SUPFAM" id="SSF51735">
    <property type="entry name" value="NAD(P)-binding Rossmann-fold domains"/>
    <property type="match status" value="1"/>
</dbReference>
<evidence type="ECO:0000259" key="13">
    <source>
        <dbReference type="Pfam" id="PF08546"/>
    </source>
</evidence>
<evidence type="ECO:0000256" key="2">
    <source>
        <dbReference type="ARBA" id="ARBA00004994"/>
    </source>
</evidence>
<dbReference type="GO" id="GO:0050661">
    <property type="term" value="F:NADP binding"/>
    <property type="evidence" value="ECO:0007669"/>
    <property type="project" value="TreeGrafter"/>
</dbReference>
<dbReference type="EC" id="1.1.1.169" evidence="4 11"/>
<dbReference type="Gene3D" id="1.10.1040.10">
    <property type="entry name" value="N-(1-d-carboxylethyl)-l-norvaline Dehydrogenase, domain 2"/>
    <property type="match status" value="1"/>
</dbReference>
<organism evidence="15 16">
    <name type="scientific">Bacillus aquiflavi</name>
    <dbReference type="NCBI Taxonomy" id="2672567"/>
    <lineage>
        <taxon>Bacteria</taxon>
        <taxon>Bacillati</taxon>
        <taxon>Bacillota</taxon>
        <taxon>Bacilli</taxon>
        <taxon>Bacillales</taxon>
        <taxon>Bacillaceae</taxon>
        <taxon>Bacillus</taxon>
    </lineage>
</organism>
<evidence type="ECO:0000256" key="1">
    <source>
        <dbReference type="ARBA" id="ARBA00002919"/>
    </source>
</evidence>
<accession>A0A6B3VX71</accession>
<keyword evidence="6 11" id="KW-0566">Pantothenate biosynthesis</keyword>
<evidence type="ECO:0000256" key="8">
    <source>
        <dbReference type="ARBA" id="ARBA00023002"/>
    </source>
</evidence>
<feature type="domain" description="Ketopantoate reductase C-terminal" evidence="13">
    <location>
        <begin position="176"/>
        <end position="293"/>
    </location>
</feature>
<dbReference type="InterPro" id="IPR008927">
    <property type="entry name" value="6-PGluconate_DH-like_C_sf"/>
</dbReference>
<dbReference type="Gene3D" id="3.40.50.720">
    <property type="entry name" value="NAD(P)-binding Rossmann-like Domain"/>
    <property type="match status" value="1"/>
</dbReference>
<dbReference type="InterPro" id="IPR013752">
    <property type="entry name" value="KPA_reductase"/>
</dbReference>
<evidence type="ECO:0000256" key="4">
    <source>
        <dbReference type="ARBA" id="ARBA00013014"/>
    </source>
</evidence>
<evidence type="ECO:0000256" key="7">
    <source>
        <dbReference type="ARBA" id="ARBA00022857"/>
    </source>
</evidence>
<dbReference type="EMBL" id="JAAIWN010000022">
    <property type="protein sequence ID" value="NEY81878.1"/>
    <property type="molecule type" value="Genomic_DNA"/>
</dbReference>
<proteinExistence type="inferred from homology"/>
<comment type="catalytic activity">
    <reaction evidence="10 11">
        <text>(R)-pantoate + NADP(+) = 2-dehydropantoate + NADPH + H(+)</text>
        <dbReference type="Rhea" id="RHEA:16233"/>
        <dbReference type="ChEBI" id="CHEBI:11561"/>
        <dbReference type="ChEBI" id="CHEBI:15378"/>
        <dbReference type="ChEBI" id="CHEBI:15980"/>
        <dbReference type="ChEBI" id="CHEBI:57783"/>
        <dbReference type="ChEBI" id="CHEBI:58349"/>
        <dbReference type="EC" id="1.1.1.169"/>
    </reaction>
</comment>
<dbReference type="InterPro" id="IPR013332">
    <property type="entry name" value="KPR_N"/>
</dbReference>
<evidence type="ECO:0000256" key="6">
    <source>
        <dbReference type="ARBA" id="ARBA00022655"/>
    </source>
</evidence>
<dbReference type="SUPFAM" id="SSF48179">
    <property type="entry name" value="6-phosphogluconate dehydrogenase C-terminal domain-like"/>
    <property type="match status" value="1"/>
</dbReference>
<gene>
    <name evidence="15" type="ORF">G4D64_10270</name>
    <name evidence="14" type="ORF">H1Z61_10875</name>
</gene>
<comment type="pathway">
    <text evidence="2 11">Cofactor biosynthesis; (R)-pantothenate biosynthesis; (R)-pantoate from 3-methyl-2-oxobutanoate: step 2/2.</text>
</comment>
<dbReference type="UniPathway" id="UPA00028">
    <property type="reaction ID" value="UER00004"/>
</dbReference>
<evidence type="ECO:0000313" key="15">
    <source>
        <dbReference type="EMBL" id="NEY81878.1"/>
    </source>
</evidence>
<dbReference type="RefSeq" id="WP_163242270.1">
    <property type="nucleotide sequence ID" value="NZ_JAAIWN010000022.1"/>
</dbReference>
<dbReference type="NCBIfam" id="NF005093">
    <property type="entry name" value="PRK06522.2-4"/>
    <property type="match status" value="1"/>
</dbReference>
<sequence length="298" mass="33729">MEIGIIGGGSLGLLYAFYLAKTNKITVYTRTEEQAKKISLEGIVVVKDHKQEVCSVHALPFSNWNGTEDLIIVTVKQYQLSNIIVELAKKRTVKKSSILFLQNGMSHVNLLNKLSNWNIFLGTVEHGAYRLNVNTVKHTGLGKTRVAIYQGEVELLLQLLHHSDKSFPFIFEKNYETMLTKKLVANAVINPLTAVLNVRNGELIENPQYYQVLTSLFFEICKVLNLENEEKWLKHIMYICKSTAKNQSSMLKDVLEGRQTEVDAILGYLLTEARKKQIEAPLINTFYLLVKGKSGPSK</sequence>
<protein>
    <recommendedName>
        <fullName evidence="5 11">2-dehydropantoate 2-reductase</fullName>
        <ecNumber evidence="4 11">1.1.1.169</ecNumber>
    </recommendedName>
    <alternativeName>
        <fullName evidence="9 11">Ketopantoate reductase</fullName>
    </alternativeName>
</protein>
<dbReference type="PANTHER" id="PTHR43765">
    <property type="entry name" value="2-DEHYDROPANTOATE 2-REDUCTASE-RELATED"/>
    <property type="match status" value="1"/>
</dbReference>
<dbReference type="Pfam" id="PF02558">
    <property type="entry name" value="ApbA"/>
    <property type="match status" value="1"/>
</dbReference>